<dbReference type="AlphaFoldDB" id="A0A8J4H519"/>
<dbReference type="Gene3D" id="3.40.630.30">
    <property type="match status" value="1"/>
</dbReference>
<comment type="caution">
    <text evidence="2">The sequence shown here is derived from an EMBL/GenBank/DDBJ whole genome shotgun (WGS) entry which is preliminary data.</text>
</comment>
<proteinExistence type="predicted"/>
<keyword evidence="1" id="KW-0812">Transmembrane</keyword>
<keyword evidence="1" id="KW-0472">Membrane</keyword>
<dbReference type="InterPro" id="IPR016181">
    <property type="entry name" value="Acyl_CoA_acyltransferase"/>
</dbReference>
<organism evidence="2 3">
    <name type="scientific">Xylanibacillus composti</name>
    <dbReference type="NCBI Taxonomy" id="1572762"/>
    <lineage>
        <taxon>Bacteria</taxon>
        <taxon>Bacillati</taxon>
        <taxon>Bacillota</taxon>
        <taxon>Bacilli</taxon>
        <taxon>Bacillales</taxon>
        <taxon>Paenibacillaceae</taxon>
        <taxon>Xylanibacillus</taxon>
    </lineage>
</organism>
<dbReference type="SUPFAM" id="SSF55729">
    <property type="entry name" value="Acyl-CoA N-acyltransferases (Nat)"/>
    <property type="match status" value="1"/>
</dbReference>
<evidence type="ECO:0008006" key="4">
    <source>
        <dbReference type="Google" id="ProtNLM"/>
    </source>
</evidence>
<evidence type="ECO:0000313" key="3">
    <source>
        <dbReference type="Proteomes" id="UP000677918"/>
    </source>
</evidence>
<keyword evidence="3" id="KW-1185">Reference proteome</keyword>
<protein>
    <recommendedName>
        <fullName evidence="4">Acetyltransferase (GNAT) family protein</fullName>
    </recommendedName>
</protein>
<sequence length="102" mass="11468">MGIGSRLMDHAEQMIRERSRIAGLGVGIFSNYGAAQVLYAQRGYIPDGKGIHEGQRYIQHGETITVNDDIVFYLIKHLSRNDCSGERMCGEEGSWKSDTWSM</sequence>
<dbReference type="EMBL" id="BOVK01000031">
    <property type="protein sequence ID" value="GIQ69631.1"/>
    <property type="molecule type" value="Genomic_DNA"/>
</dbReference>
<evidence type="ECO:0000256" key="1">
    <source>
        <dbReference type="SAM" id="Phobius"/>
    </source>
</evidence>
<keyword evidence="1" id="KW-1133">Transmembrane helix</keyword>
<gene>
    <name evidence="2" type="ORF">XYCOK13_24550</name>
</gene>
<reference evidence="2" key="1">
    <citation type="submission" date="2021-04" db="EMBL/GenBank/DDBJ databases">
        <title>Draft genome sequence of Xylanibacillus composti strain K13.</title>
        <authorList>
            <person name="Uke A."/>
            <person name="Chhe C."/>
            <person name="Baramee S."/>
            <person name="Kosugi A."/>
        </authorList>
    </citation>
    <scope>NUCLEOTIDE SEQUENCE</scope>
    <source>
        <strain evidence="2">K13</strain>
    </source>
</reference>
<evidence type="ECO:0000313" key="2">
    <source>
        <dbReference type="EMBL" id="GIQ69631.1"/>
    </source>
</evidence>
<dbReference type="Proteomes" id="UP000677918">
    <property type="component" value="Unassembled WGS sequence"/>
</dbReference>
<accession>A0A8J4H519</accession>
<name>A0A8J4H519_9BACL</name>
<feature type="transmembrane region" description="Helical" evidence="1">
    <location>
        <begin position="21"/>
        <end position="39"/>
    </location>
</feature>